<feature type="compositionally biased region" description="Polar residues" evidence="1">
    <location>
        <begin position="53"/>
        <end position="80"/>
    </location>
</feature>
<evidence type="ECO:0000313" key="2">
    <source>
        <dbReference type="EMBL" id="KAK9814040.1"/>
    </source>
</evidence>
<evidence type="ECO:0000313" key="3">
    <source>
        <dbReference type="Proteomes" id="UP001465755"/>
    </source>
</evidence>
<dbReference type="Proteomes" id="UP001465755">
    <property type="component" value="Unassembled WGS sequence"/>
</dbReference>
<sequence length="80" mass="8506">MADDNSRAQTTSLGRCLRGAISLCHWSNHVSTIEASLVPVKAESPRAKAFQKPGTSLSKQQLRGESQSHAAAVSTNLDNS</sequence>
<feature type="region of interest" description="Disordered" evidence="1">
    <location>
        <begin position="44"/>
        <end position="80"/>
    </location>
</feature>
<evidence type="ECO:0000256" key="1">
    <source>
        <dbReference type="SAM" id="MobiDB-lite"/>
    </source>
</evidence>
<protein>
    <submittedName>
        <fullName evidence="2">Uncharacterized protein</fullName>
    </submittedName>
</protein>
<reference evidence="2 3" key="1">
    <citation type="journal article" date="2024" name="Nat. Commun.">
        <title>Phylogenomics reveals the evolutionary origins of lichenization in chlorophyte algae.</title>
        <authorList>
            <person name="Puginier C."/>
            <person name="Libourel C."/>
            <person name="Otte J."/>
            <person name="Skaloud P."/>
            <person name="Haon M."/>
            <person name="Grisel S."/>
            <person name="Petersen M."/>
            <person name="Berrin J.G."/>
            <person name="Delaux P.M."/>
            <person name="Dal Grande F."/>
            <person name="Keller J."/>
        </authorList>
    </citation>
    <scope>NUCLEOTIDE SEQUENCE [LARGE SCALE GENOMIC DNA]</scope>
    <source>
        <strain evidence="2 3">SAG 2036</strain>
    </source>
</reference>
<comment type="caution">
    <text evidence="2">The sequence shown here is derived from an EMBL/GenBank/DDBJ whole genome shotgun (WGS) entry which is preliminary data.</text>
</comment>
<gene>
    <name evidence="2" type="ORF">WJX73_009912</name>
</gene>
<organism evidence="2 3">
    <name type="scientific">Symbiochloris irregularis</name>
    <dbReference type="NCBI Taxonomy" id="706552"/>
    <lineage>
        <taxon>Eukaryota</taxon>
        <taxon>Viridiplantae</taxon>
        <taxon>Chlorophyta</taxon>
        <taxon>core chlorophytes</taxon>
        <taxon>Trebouxiophyceae</taxon>
        <taxon>Trebouxiales</taxon>
        <taxon>Trebouxiaceae</taxon>
        <taxon>Symbiochloris</taxon>
    </lineage>
</organism>
<name>A0AAW1Q074_9CHLO</name>
<keyword evidence="3" id="KW-1185">Reference proteome</keyword>
<dbReference type="AlphaFoldDB" id="A0AAW1Q074"/>
<accession>A0AAW1Q074</accession>
<dbReference type="EMBL" id="JALJOQ010000002">
    <property type="protein sequence ID" value="KAK9814040.1"/>
    <property type="molecule type" value="Genomic_DNA"/>
</dbReference>
<proteinExistence type="predicted"/>